<dbReference type="Proteomes" id="UP001597131">
    <property type="component" value="Unassembled WGS sequence"/>
</dbReference>
<dbReference type="Gene3D" id="3.40.50.620">
    <property type="entry name" value="HUPs"/>
    <property type="match status" value="2"/>
</dbReference>
<keyword evidence="4" id="KW-1185">Reference proteome</keyword>
<dbReference type="PANTHER" id="PTHR46268">
    <property type="entry name" value="STRESS RESPONSE PROTEIN NHAX"/>
    <property type="match status" value="1"/>
</dbReference>
<comment type="similarity">
    <text evidence="1">Belongs to the universal stress protein A family.</text>
</comment>
<gene>
    <name evidence="3" type="ORF">ACFQ3Q_11075</name>
</gene>
<evidence type="ECO:0000259" key="2">
    <source>
        <dbReference type="Pfam" id="PF00582"/>
    </source>
</evidence>
<dbReference type="PRINTS" id="PR01438">
    <property type="entry name" value="UNVRSLSTRESS"/>
</dbReference>
<dbReference type="InterPro" id="IPR006015">
    <property type="entry name" value="Universal_stress_UspA"/>
</dbReference>
<reference evidence="4" key="1">
    <citation type="journal article" date="2019" name="Int. J. Syst. Evol. Microbiol.">
        <title>The Global Catalogue of Microorganisms (GCM) 10K type strain sequencing project: providing services to taxonomists for standard genome sequencing and annotation.</title>
        <authorList>
            <consortium name="The Broad Institute Genomics Platform"/>
            <consortium name="The Broad Institute Genome Sequencing Center for Infectious Disease"/>
            <person name="Wu L."/>
            <person name="Ma J."/>
        </authorList>
    </citation>
    <scope>NUCLEOTIDE SEQUENCE [LARGE SCALE GENOMIC DNA]</scope>
    <source>
        <strain evidence="4">CCUG 64793</strain>
    </source>
</reference>
<dbReference type="InterPro" id="IPR014729">
    <property type="entry name" value="Rossmann-like_a/b/a_fold"/>
</dbReference>
<comment type="caution">
    <text evidence="3">The sequence shown here is derived from an EMBL/GenBank/DDBJ whole genome shotgun (WGS) entry which is preliminary data.</text>
</comment>
<dbReference type="PANTHER" id="PTHR46268:SF6">
    <property type="entry name" value="UNIVERSAL STRESS PROTEIN UP12"/>
    <property type="match status" value="1"/>
</dbReference>
<feature type="domain" description="UspA" evidence="2">
    <location>
        <begin position="1"/>
        <end position="145"/>
    </location>
</feature>
<name>A0ABW3NR12_9FLAO</name>
<evidence type="ECO:0000313" key="3">
    <source>
        <dbReference type="EMBL" id="MFD1096293.1"/>
    </source>
</evidence>
<dbReference type="SUPFAM" id="SSF52402">
    <property type="entry name" value="Adenine nucleotide alpha hydrolases-like"/>
    <property type="match status" value="2"/>
</dbReference>
<dbReference type="Pfam" id="PF00582">
    <property type="entry name" value="Usp"/>
    <property type="match status" value="1"/>
</dbReference>
<evidence type="ECO:0000313" key="4">
    <source>
        <dbReference type="Proteomes" id="UP001597131"/>
    </source>
</evidence>
<dbReference type="RefSeq" id="WP_380745801.1">
    <property type="nucleotide sequence ID" value="NZ_JBHTLI010000002.1"/>
</dbReference>
<proteinExistence type="inferred from homology"/>
<evidence type="ECO:0000256" key="1">
    <source>
        <dbReference type="ARBA" id="ARBA00008791"/>
    </source>
</evidence>
<protein>
    <submittedName>
        <fullName evidence="3">Universal stress protein</fullName>
    </submittedName>
</protein>
<accession>A0ABW3NR12</accession>
<sequence>MKNILIPTDFSDNAWNALNYAVELFREDKCTFYLLNAFESKYFTTDSLMVPEPGEPAYDNAKNQSQFGLEHLKKKLDSGNSNHKFETISSYNTVLEAIRNSLQKLKIHLLVMGTEGKESIENRIYGSTALNVMEHIYTCPLLVIPDSTSLKDIEKKEIVFATNYKYPYTRKAVRYLAEIARKYSAAIRILYVQEHENLNPEQQKNKEKLQEYLKKVVHSFHTLTEIGTGEGIHSFIQSRGSHMLAISRKRHSFFYKFFSKSIIEEIGYKPQVPILILPDFNKEQ</sequence>
<dbReference type="CDD" id="cd00293">
    <property type="entry name" value="USP-like"/>
    <property type="match status" value="2"/>
</dbReference>
<dbReference type="InterPro" id="IPR006016">
    <property type="entry name" value="UspA"/>
</dbReference>
<organism evidence="3 4">
    <name type="scientific">Salegentibacter chungangensis</name>
    <dbReference type="NCBI Taxonomy" id="1335724"/>
    <lineage>
        <taxon>Bacteria</taxon>
        <taxon>Pseudomonadati</taxon>
        <taxon>Bacteroidota</taxon>
        <taxon>Flavobacteriia</taxon>
        <taxon>Flavobacteriales</taxon>
        <taxon>Flavobacteriaceae</taxon>
        <taxon>Salegentibacter</taxon>
    </lineage>
</organism>
<dbReference type="EMBL" id="JBHTLI010000002">
    <property type="protein sequence ID" value="MFD1096293.1"/>
    <property type="molecule type" value="Genomic_DNA"/>
</dbReference>